<evidence type="ECO:0000256" key="1">
    <source>
        <dbReference type="ARBA" id="ARBA00004123"/>
    </source>
</evidence>
<feature type="transmembrane region" description="Helical" evidence="6">
    <location>
        <begin position="193"/>
        <end position="215"/>
    </location>
</feature>
<dbReference type="EMBL" id="VCAU01000002">
    <property type="protein sequence ID" value="KAF9894876.1"/>
    <property type="molecule type" value="Genomic_DNA"/>
</dbReference>
<dbReference type="SMART" id="SM00066">
    <property type="entry name" value="GAL4"/>
    <property type="match status" value="1"/>
</dbReference>
<dbReference type="GO" id="GO:0000976">
    <property type="term" value="F:transcription cis-regulatory region binding"/>
    <property type="evidence" value="ECO:0007669"/>
    <property type="project" value="TreeGrafter"/>
</dbReference>
<keyword evidence="2" id="KW-0805">Transcription regulation</keyword>
<keyword evidence="6" id="KW-1133">Transmembrane helix</keyword>
<comment type="caution">
    <text evidence="8">The sequence shown here is derived from an EMBL/GenBank/DDBJ whole genome shotgun (WGS) entry which is preliminary data.</text>
</comment>
<dbReference type="CDD" id="cd00067">
    <property type="entry name" value="GAL4"/>
    <property type="match status" value="1"/>
</dbReference>
<keyword evidence="4" id="KW-0804">Transcription</keyword>
<dbReference type="PANTHER" id="PTHR37534">
    <property type="entry name" value="TRANSCRIPTIONAL ACTIVATOR PROTEIN UGA3"/>
    <property type="match status" value="1"/>
</dbReference>
<accession>A0AAD4CYM3</accession>
<feature type="domain" description="Zn(2)-C6 fungal-type" evidence="7">
    <location>
        <begin position="5"/>
        <end position="33"/>
    </location>
</feature>
<proteinExistence type="predicted"/>
<dbReference type="PROSITE" id="PS00463">
    <property type="entry name" value="ZN2_CY6_FUNGAL_1"/>
    <property type="match status" value="1"/>
</dbReference>
<evidence type="ECO:0000313" key="9">
    <source>
        <dbReference type="Proteomes" id="UP001194746"/>
    </source>
</evidence>
<dbReference type="InterPro" id="IPR001138">
    <property type="entry name" value="Zn2Cys6_DnaBD"/>
</dbReference>
<dbReference type="GO" id="GO:0000981">
    <property type="term" value="F:DNA-binding transcription factor activity, RNA polymerase II-specific"/>
    <property type="evidence" value="ECO:0007669"/>
    <property type="project" value="InterPro"/>
</dbReference>
<reference evidence="8" key="2">
    <citation type="submission" date="2020-02" db="EMBL/GenBank/DDBJ databases">
        <authorList>
            <person name="Gilchrist C.L.M."/>
            <person name="Chooi Y.-H."/>
        </authorList>
    </citation>
    <scope>NUCLEOTIDE SEQUENCE</scope>
    <source>
        <strain evidence="8">MST-FP2251</strain>
    </source>
</reference>
<evidence type="ECO:0000256" key="4">
    <source>
        <dbReference type="ARBA" id="ARBA00023163"/>
    </source>
</evidence>
<organism evidence="8 9">
    <name type="scientific">Aspergillus nanangensis</name>
    <dbReference type="NCBI Taxonomy" id="2582783"/>
    <lineage>
        <taxon>Eukaryota</taxon>
        <taxon>Fungi</taxon>
        <taxon>Dikarya</taxon>
        <taxon>Ascomycota</taxon>
        <taxon>Pezizomycotina</taxon>
        <taxon>Eurotiomycetes</taxon>
        <taxon>Eurotiomycetidae</taxon>
        <taxon>Eurotiales</taxon>
        <taxon>Aspergillaceae</taxon>
        <taxon>Aspergillus</taxon>
        <taxon>Aspergillus subgen. Circumdati</taxon>
    </lineage>
</organism>
<name>A0AAD4CYM3_ASPNN</name>
<keyword evidence="3" id="KW-0238">DNA-binding</keyword>
<keyword evidence="6" id="KW-0472">Membrane</keyword>
<keyword evidence="9" id="KW-1185">Reference proteome</keyword>
<dbReference type="InterPro" id="IPR021858">
    <property type="entry name" value="Fun_TF"/>
</dbReference>
<dbReference type="GO" id="GO:0005634">
    <property type="term" value="C:nucleus"/>
    <property type="evidence" value="ECO:0007669"/>
    <property type="project" value="UniProtKB-SubCell"/>
</dbReference>
<evidence type="ECO:0000256" key="5">
    <source>
        <dbReference type="ARBA" id="ARBA00023242"/>
    </source>
</evidence>
<dbReference type="Pfam" id="PF00172">
    <property type="entry name" value="Zn_clus"/>
    <property type="match status" value="1"/>
</dbReference>
<dbReference type="Proteomes" id="UP001194746">
    <property type="component" value="Unassembled WGS sequence"/>
</dbReference>
<sequence length="451" mass="50644">MPDKVCHTCRRRRVKCDRSLTSCKRCLTDGLECQGYGKLFLWNQGVASRGKMMGKTFDLPPSRPAKVSGFKASTPSPNDSQIIDCPVTYESTSFYLPLVDPSIQDFSPATRFYLFHFHQGFCKELVIYDVAEQNPGRQLLRYAHGHPVLLQSIIATSAHHLYKCTQPGGTNRLSIYNDALVFKDRAIRLLKDALANVSNFDMSIMLAAVMLFIYVEFMSGDCWRAHLDGAKALIGYIKSYASRRLLHSSEGLFIRRWLVSEILFIDIIGSTHSSTWSLQPSIYGIEKDFDIDSILTMVEINSFSSFPAPLLKHILALVQIADDSSDSINPLKLDQIRARLGSIRKFDPFEWASKIQLLSPRKDIDERVQIASAYKSATCLYVSRMLPPGHLDNYTPDDRQTLVSSVIDHISQFTPTNDASVVYGAFDHGVFGHPVQDCYYCDGSSGNHLAV</sequence>
<dbReference type="Gene3D" id="4.10.240.10">
    <property type="entry name" value="Zn(2)-C6 fungal-type DNA-binding domain"/>
    <property type="match status" value="1"/>
</dbReference>
<dbReference type="AlphaFoldDB" id="A0AAD4CYM3"/>
<dbReference type="GO" id="GO:0008270">
    <property type="term" value="F:zinc ion binding"/>
    <property type="evidence" value="ECO:0007669"/>
    <property type="project" value="InterPro"/>
</dbReference>
<reference evidence="8" key="1">
    <citation type="journal article" date="2019" name="Beilstein J. Org. Chem.">
        <title>Nanangenines: drimane sesquiterpenoids as the dominant metabolite cohort of a novel Australian fungus, Aspergillus nanangensis.</title>
        <authorList>
            <person name="Lacey H.J."/>
            <person name="Gilchrist C.L.M."/>
            <person name="Crombie A."/>
            <person name="Kalaitzis J.A."/>
            <person name="Vuong D."/>
            <person name="Rutledge P.J."/>
            <person name="Turner P."/>
            <person name="Pitt J.I."/>
            <person name="Lacey E."/>
            <person name="Chooi Y.H."/>
            <person name="Piggott A.M."/>
        </authorList>
    </citation>
    <scope>NUCLEOTIDE SEQUENCE</scope>
    <source>
        <strain evidence="8">MST-FP2251</strain>
    </source>
</reference>
<dbReference type="SUPFAM" id="SSF57701">
    <property type="entry name" value="Zn2/Cys6 DNA-binding domain"/>
    <property type="match status" value="1"/>
</dbReference>
<protein>
    <recommendedName>
        <fullName evidence="7">Zn(2)-C6 fungal-type domain-containing protein</fullName>
    </recommendedName>
</protein>
<dbReference type="Pfam" id="PF11951">
    <property type="entry name" value="Fungal_trans_2"/>
    <property type="match status" value="1"/>
</dbReference>
<keyword evidence="6" id="KW-0812">Transmembrane</keyword>
<evidence type="ECO:0000256" key="6">
    <source>
        <dbReference type="SAM" id="Phobius"/>
    </source>
</evidence>
<dbReference type="PANTHER" id="PTHR37534:SF51">
    <property type="entry name" value="ACRIFLAVINE SENSITIVITY CONTROL PROTEIN ACR-2"/>
    <property type="match status" value="1"/>
</dbReference>
<evidence type="ECO:0000313" key="8">
    <source>
        <dbReference type="EMBL" id="KAF9894876.1"/>
    </source>
</evidence>
<evidence type="ECO:0000259" key="7">
    <source>
        <dbReference type="PROSITE" id="PS50048"/>
    </source>
</evidence>
<keyword evidence="5" id="KW-0539">Nucleus</keyword>
<dbReference type="InterPro" id="IPR036864">
    <property type="entry name" value="Zn2-C6_fun-type_DNA-bd_sf"/>
</dbReference>
<evidence type="ECO:0000256" key="2">
    <source>
        <dbReference type="ARBA" id="ARBA00023015"/>
    </source>
</evidence>
<evidence type="ECO:0000256" key="3">
    <source>
        <dbReference type="ARBA" id="ARBA00023125"/>
    </source>
</evidence>
<dbReference type="PROSITE" id="PS50048">
    <property type="entry name" value="ZN2_CY6_FUNGAL_2"/>
    <property type="match status" value="1"/>
</dbReference>
<comment type="subcellular location">
    <subcellularLocation>
        <location evidence="1">Nucleus</location>
    </subcellularLocation>
</comment>
<dbReference type="GO" id="GO:0045944">
    <property type="term" value="P:positive regulation of transcription by RNA polymerase II"/>
    <property type="evidence" value="ECO:0007669"/>
    <property type="project" value="TreeGrafter"/>
</dbReference>
<gene>
    <name evidence="8" type="ORF">FE257_004497</name>
</gene>